<sequence length="119" mass="13818">QLDIARHAEQNHPIGMRNVERQAACVRVCIRDRRAAELGRVEAPIGRRDRDVAREDVADQRARHDVTAPVFLEEEFAVPDALVHRQHTFELRCELDLRHLIDHGDPKIHLALSQRQRIE</sequence>
<dbReference type="EMBL" id="MTSM01000254">
    <property type="protein sequence ID" value="OPX53910.1"/>
    <property type="molecule type" value="Genomic_DNA"/>
</dbReference>
<dbReference type="AlphaFoldDB" id="A0A1V4T1T4"/>
<organism evidence="1 2">
    <name type="scientific">Oceanospirillum multiglobuliferum</name>
    <dbReference type="NCBI Taxonomy" id="64969"/>
    <lineage>
        <taxon>Bacteria</taxon>
        <taxon>Pseudomonadati</taxon>
        <taxon>Pseudomonadota</taxon>
        <taxon>Gammaproteobacteria</taxon>
        <taxon>Oceanospirillales</taxon>
        <taxon>Oceanospirillaceae</taxon>
        <taxon>Oceanospirillum</taxon>
    </lineage>
</organism>
<evidence type="ECO:0000313" key="2">
    <source>
        <dbReference type="Proteomes" id="UP000191418"/>
    </source>
</evidence>
<protein>
    <submittedName>
        <fullName evidence="1">Uncharacterized protein</fullName>
    </submittedName>
</protein>
<gene>
    <name evidence="1" type="ORF">BTE48_16995</name>
</gene>
<dbReference type="Proteomes" id="UP000191418">
    <property type="component" value="Unassembled WGS sequence"/>
</dbReference>
<proteinExistence type="predicted"/>
<accession>A0A1V4T1T4</accession>
<name>A0A1V4T1T4_9GAMM</name>
<reference evidence="1 2" key="1">
    <citation type="submission" date="2017-01" db="EMBL/GenBank/DDBJ databases">
        <title>Genome Sequencing of a Marine Spirillum, Oceanospirillum multiglobuliferum ATCC 33336, from Japan.</title>
        <authorList>
            <person name="Carney J.G."/>
            <person name="Trachtenberg A.M."/>
            <person name="Rheaume B.A."/>
            <person name="Linnane J.D."/>
            <person name="Pitts N.L."/>
            <person name="Mykles D.L."/>
            <person name="Maclea K.S."/>
        </authorList>
    </citation>
    <scope>NUCLEOTIDE SEQUENCE [LARGE SCALE GENOMIC DNA]</scope>
    <source>
        <strain evidence="1 2">ATCC 33336</strain>
    </source>
</reference>
<feature type="non-terminal residue" evidence="1">
    <location>
        <position position="1"/>
    </location>
</feature>
<comment type="caution">
    <text evidence="1">The sequence shown here is derived from an EMBL/GenBank/DDBJ whole genome shotgun (WGS) entry which is preliminary data.</text>
</comment>
<keyword evidence="2" id="KW-1185">Reference proteome</keyword>
<evidence type="ECO:0000313" key="1">
    <source>
        <dbReference type="EMBL" id="OPX53910.1"/>
    </source>
</evidence>